<dbReference type="PANTHER" id="PTHR42852:SF13">
    <property type="entry name" value="PROTEIN DIPZ"/>
    <property type="match status" value="1"/>
</dbReference>
<accession>A0A927C2K9</accession>
<dbReference type="RefSeq" id="WP_190764141.1">
    <property type="nucleotide sequence ID" value="NZ_JACXLD010000003.1"/>
</dbReference>
<organism evidence="3 4">
    <name type="scientific">Spongiibacter pelagi</name>
    <dbReference type="NCBI Taxonomy" id="2760804"/>
    <lineage>
        <taxon>Bacteria</taxon>
        <taxon>Pseudomonadati</taxon>
        <taxon>Pseudomonadota</taxon>
        <taxon>Gammaproteobacteria</taxon>
        <taxon>Cellvibrionales</taxon>
        <taxon>Spongiibacteraceae</taxon>
        <taxon>Spongiibacter</taxon>
    </lineage>
</organism>
<name>A0A927C2K9_9GAMM</name>
<dbReference type="InterPro" id="IPR050553">
    <property type="entry name" value="Thioredoxin_ResA/DsbE_sf"/>
</dbReference>
<dbReference type="Pfam" id="PF08534">
    <property type="entry name" value="Redoxin"/>
    <property type="match status" value="1"/>
</dbReference>
<dbReference type="PANTHER" id="PTHR42852">
    <property type="entry name" value="THIOL:DISULFIDE INTERCHANGE PROTEIN DSBE"/>
    <property type="match status" value="1"/>
</dbReference>
<sequence length="174" mass="19607">MPVFRILSFIIFFGLFSTAHALNVNDAAPRFRIPLMQDNPQLQANAGDLFESPDLLGSVVYVDFWASWCGPCRVSLPSLNTLFAEFSSRGFWVVAVNVDTEKQDGLDFLKKKPVDYPVLYDAEQGLPELFGVKGMPTAYLIDRTGQVRYIHEGFRSGDEKKLRAKIIQLLEEGQ</sequence>
<evidence type="ECO:0000313" key="3">
    <source>
        <dbReference type="EMBL" id="MBD2858877.1"/>
    </source>
</evidence>
<dbReference type="AlphaFoldDB" id="A0A927C2K9"/>
<dbReference type="InterPro" id="IPR013740">
    <property type="entry name" value="Redoxin"/>
</dbReference>
<evidence type="ECO:0000259" key="2">
    <source>
        <dbReference type="PROSITE" id="PS51352"/>
    </source>
</evidence>
<dbReference type="CDD" id="cd02966">
    <property type="entry name" value="TlpA_like_family"/>
    <property type="match status" value="1"/>
</dbReference>
<feature type="domain" description="Thioredoxin" evidence="2">
    <location>
        <begin position="22"/>
        <end position="171"/>
    </location>
</feature>
<dbReference type="Gene3D" id="3.40.30.10">
    <property type="entry name" value="Glutaredoxin"/>
    <property type="match status" value="1"/>
</dbReference>
<dbReference type="Proteomes" id="UP000610558">
    <property type="component" value="Unassembled WGS sequence"/>
</dbReference>
<proteinExistence type="predicted"/>
<feature type="chain" id="PRO_5038081811" evidence="1">
    <location>
        <begin position="22"/>
        <end position="174"/>
    </location>
</feature>
<dbReference type="PRINTS" id="PR00421">
    <property type="entry name" value="THIOREDOXIN"/>
</dbReference>
<dbReference type="PROSITE" id="PS51352">
    <property type="entry name" value="THIOREDOXIN_2"/>
    <property type="match status" value="1"/>
</dbReference>
<evidence type="ECO:0000313" key="4">
    <source>
        <dbReference type="Proteomes" id="UP000610558"/>
    </source>
</evidence>
<keyword evidence="4" id="KW-1185">Reference proteome</keyword>
<gene>
    <name evidence="3" type="ORF">IB286_07610</name>
</gene>
<comment type="caution">
    <text evidence="3">The sequence shown here is derived from an EMBL/GenBank/DDBJ whole genome shotgun (WGS) entry which is preliminary data.</text>
</comment>
<reference evidence="3" key="1">
    <citation type="submission" date="2020-09" db="EMBL/GenBank/DDBJ databases">
        <authorList>
            <person name="Yoon J.-W."/>
        </authorList>
    </citation>
    <scope>NUCLEOTIDE SEQUENCE</scope>
    <source>
        <strain evidence="3">KMU-158</strain>
    </source>
</reference>
<dbReference type="SUPFAM" id="SSF52833">
    <property type="entry name" value="Thioredoxin-like"/>
    <property type="match status" value="1"/>
</dbReference>
<keyword evidence="1" id="KW-0732">Signal</keyword>
<dbReference type="InterPro" id="IPR013766">
    <property type="entry name" value="Thioredoxin_domain"/>
</dbReference>
<feature type="signal peptide" evidence="1">
    <location>
        <begin position="1"/>
        <end position="21"/>
    </location>
</feature>
<protein>
    <submittedName>
        <fullName evidence="3">TlpA family protein disulfide reductase</fullName>
    </submittedName>
</protein>
<evidence type="ECO:0000256" key="1">
    <source>
        <dbReference type="SAM" id="SignalP"/>
    </source>
</evidence>
<dbReference type="InterPro" id="IPR036249">
    <property type="entry name" value="Thioredoxin-like_sf"/>
</dbReference>
<dbReference type="EMBL" id="JACXLD010000003">
    <property type="protein sequence ID" value="MBD2858877.1"/>
    <property type="molecule type" value="Genomic_DNA"/>
</dbReference>
<dbReference type="GO" id="GO:0016491">
    <property type="term" value="F:oxidoreductase activity"/>
    <property type="evidence" value="ECO:0007669"/>
    <property type="project" value="InterPro"/>
</dbReference>